<dbReference type="AlphaFoldDB" id="A0A6C0AIE7"/>
<name>A0A6C0AIE7_9ZZZZ</name>
<feature type="coiled-coil region" evidence="1">
    <location>
        <begin position="42"/>
        <end position="87"/>
    </location>
</feature>
<dbReference type="EMBL" id="MN740626">
    <property type="protein sequence ID" value="QHS79145.1"/>
    <property type="molecule type" value="Genomic_DNA"/>
</dbReference>
<keyword evidence="1" id="KW-0175">Coiled coil</keyword>
<accession>A0A6C0AIE7</accession>
<evidence type="ECO:0000256" key="1">
    <source>
        <dbReference type="SAM" id="Coils"/>
    </source>
</evidence>
<sequence length="125" mass="15057">MTLCITVCMWMICLRTHDTLKELFTRIHDLLETFERAKDLEVETQQEQIHDLLEKIESYKEESRVKFADLEVETDSHQEQIHDLHQELRKDTYHVIGLKNKNNTMTKQLEALQSWVDLYRKKRGI</sequence>
<proteinExistence type="predicted"/>
<evidence type="ECO:0000313" key="2">
    <source>
        <dbReference type="EMBL" id="QHS79145.1"/>
    </source>
</evidence>
<organism evidence="2">
    <name type="scientific">viral metagenome</name>
    <dbReference type="NCBI Taxonomy" id="1070528"/>
    <lineage>
        <taxon>unclassified sequences</taxon>
        <taxon>metagenomes</taxon>
        <taxon>organismal metagenomes</taxon>
    </lineage>
</organism>
<protein>
    <submittedName>
        <fullName evidence="2">Uncharacterized protein</fullName>
    </submittedName>
</protein>
<reference evidence="2" key="1">
    <citation type="journal article" date="2020" name="Nature">
        <title>Giant virus diversity and host interactions through global metagenomics.</title>
        <authorList>
            <person name="Schulz F."/>
            <person name="Roux S."/>
            <person name="Paez-Espino D."/>
            <person name="Jungbluth S."/>
            <person name="Walsh D.A."/>
            <person name="Denef V.J."/>
            <person name="McMahon K.D."/>
            <person name="Konstantinidis K.T."/>
            <person name="Eloe-Fadrosh E.A."/>
            <person name="Kyrpides N.C."/>
            <person name="Woyke T."/>
        </authorList>
    </citation>
    <scope>NUCLEOTIDE SEQUENCE</scope>
    <source>
        <strain evidence="2">GVMAG-S-1035118-87</strain>
    </source>
</reference>